<keyword evidence="5 9" id="KW-1133">Transmembrane helix</keyword>
<evidence type="ECO:0000256" key="7">
    <source>
        <dbReference type="ARBA" id="ARBA00026248"/>
    </source>
</evidence>
<dbReference type="PROSITE" id="PS00217">
    <property type="entry name" value="SUGAR_TRANSPORT_2"/>
    <property type="match status" value="1"/>
</dbReference>
<evidence type="ECO:0000256" key="9">
    <source>
        <dbReference type="SAM" id="Phobius"/>
    </source>
</evidence>
<accession>A0ABR0J5E8</accession>
<evidence type="ECO:0000313" key="12">
    <source>
        <dbReference type="Proteomes" id="UP001345691"/>
    </source>
</evidence>
<protein>
    <recommendedName>
        <fullName evidence="10">Major facilitator superfamily (MFS) profile domain-containing protein</fullName>
    </recommendedName>
</protein>
<evidence type="ECO:0000313" key="11">
    <source>
        <dbReference type="EMBL" id="KAK5056425.1"/>
    </source>
</evidence>
<proteinExistence type="inferred from homology"/>
<dbReference type="InterPro" id="IPR005829">
    <property type="entry name" value="Sugar_transporter_CS"/>
</dbReference>
<dbReference type="NCBIfam" id="TIGR00879">
    <property type="entry name" value="SP"/>
    <property type="match status" value="1"/>
</dbReference>
<evidence type="ECO:0000256" key="1">
    <source>
        <dbReference type="ARBA" id="ARBA00004141"/>
    </source>
</evidence>
<dbReference type="InterPro" id="IPR036259">
    <property type="entry name" value="MFS_trans_sf"/>
</dbReference>
<feature type="transmembrane region" description="Helical" evidence="9">
    <location>
        <begin position="348"/>
        <end position="365"/>
    </location>
</feature>
<gene>
    <name evidence="11" type="ORF">LTR69_007966</name>
</gene>
<dbReference type="InterPro" id="IPR003663">
    <property type="entry name" value="Sugar/inositol_transpt"/>
</dbReference>
<sequence length="536" mass="58686">MDKPEQEAINTEKPAGSRVLQQELLSDAEDATNREHELTFVQAIKLYPKAVGWSILMSTALVMDGYDTKLISSLFAQGAFSKAYGKSLGKGKYQISAPWQSGLTNGSNVGQIIGLSFSGYLSERFGFRKTMIGALLLVPGFIFIQFFAPSLGVLEAGQILLGIPLGIFQSMTCVYAVEVMPTRLRGYLTSYVNICWVLGQLIASGVLRGVLNMEAPWAYRVPFAVQWFWPIPLIIGVFLAPESPWWLVRKNRLEDAKASLRRLTSPQNVAFDLDKTLALMALTTEHEREVNTGTHFLACFRGTDLRRTIIVIGSYCMQVFSGSTFRAYVTYFFEQAGLPTTQAFNMSIVAYALGLIGTVLSWILMTHVGRRALFIYGLIAVGSIFLIIGGLGVRLASAPSSGLSWAIGGLLLASVFIADSAVLPVSYALVSEVPSSLLRSKSVVIARASYAVINIAANALIPYQMNPTAWGWSARTGFFWAGSCFLGLIFSYFVVPEPKDRTIAELDLLFEKKVSARNFAKAQVHLSEVAADHGRV</sequence>
<evidence type="ECO:0000256" key="5">
    <source>
        <dbReference type="ARBA" id="ARBA00022989"/>
    </source>
</evidence>
<dbReference type="InterPro" id="IPR020846">
    <property type="entry name" value="MFS_dom"/>
</dbReference>
<evidence type="ECO:0000259" key="10">
    <source>
        <dbReference type="PROSITE" id="PS50850"/>
    </source>
</evidence>
<dbReference type="SUPFAM" id="SSF103473">
    <property type="entry name" value="MFS general substrate transporter"/>
    <property type="match status" value="1"/>
</dbReference>
<organism evidence="11 12">
    <name type="scientific">Exophiala sideris</name>
    <dbReference type="NCBI Taxonomy" id="1016849"/>
    <lineage>
        <taxon>Eukaryota</taxon>
        <taxon>Fungi</taxon>
        <taxon>Dikarya</taxon>
        <taxon>Ascomycota</taxon>
        <taxon>Pezizomycotina</taxon>
        <taxon>Eurotiomycetes</taxon>
        <taxon>Chaetothyriomycetidae</taxon>
        <taxon>Chaetothyriales</taxon>
        <taxon>Herpotrichiellaceae</taxon>
        <taxon>Exophiala</taxon>
    </lineage>
</organism>
<dbReference type="PROSITE" id="PS50850">
    <property type="entry name" value="MFS"/>
    <property type="match status" value="1"/>
</dbReference>
<feature type="transmembrane region" description="Helical" evidence="9">
    <location>
        <begin position="227"/>
        <end position="248"/>
    </location>
</feature>
<feature type="transmembrane region" description="Helical" evidence="9">
    <location>
        <begin position="372"/>
        <end position="393"/>
    </location>
</feature>
<keyword evidence="6 9" id="KW-0472">Membrane</keyword>
<name>A0ABR0J5E8_9EURO</name>
<reference evidence="11 12" key="1">
    <citation type="submission" date="2023-08" db="EMBL/GenBank/DDBJ databases">
        <title>Black Yeasts Isolated from many extreme environments.</title>
        <authorList>
            <person name="Coleine C."/>
            <person name="Stajich J.E."/>
            <person name="Selbmann L."/>
        </authorList>
    </citation>
    <scope>NUCLEOTIDE SEQUENCE [LARGE SCALE GENOMIC DNA]</scope>
    <source>
        <strain evidence="11 12">CCFEE 6328</strain>
    </source>
</reference>
<feature type="domain" description="Major facilitator superfamily (MFS) profile" evidence="10">
    <location>
        <begin position="53"/>
        <end position="499"/>
    </location>
</feature>
<keyword evidence="4 9" id="KW-0812">Transmembrane</keyword>
<dbReference type="PANTHER" id="PTHR48022:SF5">
    <property type="entry name" value="ALPHA-GLUCOSIDES PERMEASE MPH2-RELATED"/>
    <property type="match status" value="1"/>
</dbReference>
<comment type="similarity">
    <text evidence="2 8">Belongs to the major facilitator superfamily. Sugar transporter (TC 2.A.1.1) family.</text>
</comment>
<feature type="transmembrane region" description="Helical" evidence="9">
    <location>
        <begin position="477"/>
        <end position="495"/>
    </location>
</feature>
<feature type="transmembrane region" description="Helical" evidence="9">
    <location>
        <begin position="309"/>
        <end position="328"/>
    </location>
</feature>
<keyword evidence="7" id="KW-0462">Maltose metabolism</keyword>
<keyword evidence="12" id="KW-1185">Reference proteome</keyword>
<evidence type="ECO:0000256" key="2">
    <source>
        <dbReference type="ARBA" id="ARBA00010992"/>
    </source>
</evidence>
<evidence type="ECO:0000256" key="4">
    <source>
        <dbReference type="ARBA" id="ARBA00022692"/>
    </source>
</evidence>
<evidence type="ECO:0000256" key="8">
    <source>
        <dbReference type="RuleBase" id="RU003346"/>
    </source>
</evidence>
<keyword evidence="3 8" id="KW-0813">Transport</keyword>
<dbReference type="Gene3D" id="1.20.1250.20">
    <property type="entry name" value="MFS general substrate transporter like domains"/>
    <property type="match status" value="1"/>
</dbReference>
<feature type="transmembrane region" description="Helical" evidence="9">
    <location>
        <begin position="405"/>
        <end position="430"/>
    </location>
</feature>
<evidence type="ECO:0000256" key="3">
    <source>
        <dbReference type="ARBA" id="ARBA00022448"/>
    </source>
</evidence>
<comment type="caution">
    <text evidence="11">The sequence shown here is derived from an EMBL/GenBank/DDBJ whole genome shotgun (WGS) entry which is preliminary data.</text>
</comment>
<feature type="transmembrane region" description="Helical" evidence="9">
    <location>
        <begin position="132"/>
        <end position="153"/>
    </location>
</feature>
<dbReference type="EMBL" id="JAVRRF010000018">
    <property type="protein sequence ID" value="KAK5056425.1"/>
    <property type="molecule type" value="Genomic_DNA"/>
</dbReference>
<evidence type="ECO:0000256" key="6">
    <source>
        <dbReference type="ARBA" id="ARBA00023136"/>
    </source>
</evidence>
<comment type="subcellular location">
    <subcellularLocation>
        <location evidence="1">Membrane</location>
        <topology evidence="1">Multi-pass membrane protein</topology>
    </subcellularLocation>
</comment>
<dbReference type="InterPro" id="IPR005828">
    <property type="entry name" value="MFS_sugar_transport-like"/>
</dbReference>
<feature type="transmembrane region" description="Helical" evidence="9">
    <location>
        <begin position="442"/>
        <end position="465"/>
    </location>
</feature>
<feature type="transmembrane region" description="Helical" evidence="9">
    <location>
        <begin position="159"/>
        <end position="177"/>
    </location>
</feature>
<dbReference type="Pfam" id="PF00083">
    <property type="entry name" value="Sugar_tr"/>
    <property type="match status" value="1"/>
</dbReference>
<dbReference type="PANTHER" id="PTHR48022">
    <property type="entry name" value="PLASTIDIC GLUCOSE TRANSPORTER 4"/>
    <property type="match status" value="1"/>
</dbReference>
<dbReference type="InterPro" id="IPR050360">
    <property type="entry name" value="MFS_Sugar_Transporters"/>
</dbReference>
<dbReference type="Proteomes" id="UP001345691">
    <property type="component" value="Unassembled WGS sequence"/>
</dbReference>
<feature type="transmembrane region" description="Helical" evidence="9">
    <location>
        <begin position="189"/>
        <end position="207"/>
    </location>
</feature>